<keyword evidence="5 9" id="KW-0560">Oxidoreductase</keyword>
<dbReference type="GO" id="GO:0005506">
    <property type="term" value="F:iron ion binding"/>
    <property type="evidence" value="ECO:0007669"/>
    <property type="project" value="InterPro"/>
</dbReference>
<dbReference type="VEuPathDB" id="FungiDB:PDIP_32830"/>
<evidence type="ECO:0000256" key="1">
    <source>
        <dbReference type="ARBA" id="ARBA00001971"/>
    </source>
</evidence>
<dbReference type="InterPro" id="IPR050121">
    <property type="entry name" value="Cytochrome_P450_monoxygenase"/>
</dbReference>
<proteinExistence type="inferred from homology"/>
<dbReference type="InterPro" id="IPR002401">
    <property type="entry name" value="Cyt_P450_E_grp-I"/>
</dbReference>
<dbReference type="PROSITE" id="PS00086">
    <property type="entry name" value="CYTOCHROME_P450"/>
    <property type="match status" value="1"/>
</dbReference>
<dbReference type="InterPro" id="IPR001128">
    <property type="entry name" value="Cyt_P450"/>
</dbReference>
<evidence type="ECO:0000256" key="5">
    <source>
        <dbReference type="ARBA" id="ARBA00023002"/>
    </source>
</evidence>
<evidence type="ECO:0000313" key="11">
    <source>
        <dbReference type="Proteomes" id="UP000595662"/>
    </source>
</evidence>
<evidence type="ECO:0000256" key="6">
    <source>
        <dbReference type="ARBA" id="ARBA00023004"/>
    </source>
</evidence>
<dbReference type="AlphaFoldDB" id="A0A7T6XRC8"/>
<dbReference type="GO" id="GO:0004497">
    <property type="term" value="F:monooxygenase activity"/>
    <property type="evidence" value="ECO:0007669"/>
    <property type="project" value="UniProtKB-KW"/>
</dbReference>
<dbReference type="InterPro" id="IPR036396">
    <property type="entry name" value="Cyt_P450_sf"/>
</dbReference>
<dbReference type="PANTHER" id="PTHR24305">
    <property type="entry name" value="CYTOCHROME P450"/>
    <property type="match status" value="1"/>
</dbReference>
<evidence type="ECO:0000256" key="8">
    <source>
        <dbReference type="PIRSR" id="PIRSR602401-1"/>
    </source>
</evidence>
<comment type="similarity">
    <text evidence="2 9">Belongs to the cytochrome P450 family.</text>
</comment>
<dbReference type="SUPFAM" id="SSF48264">
    <property type="entry name" value="Cytochrome P450"/>
    <property type="match status" value="1"/>
</dbReference>
<feature type="binding site" description="axial binding residue" evidence="8">
    <location>
        <position position="458"/>
    </location>
    <ligand>
        <name>heme</name>
        <dbReference type="ChEBI" id="CHEBI:30413"/>
    </ligand>
    <ligandPart>
        <name>Fe</name>
        <dbReference type="ChEBI" id="CHEBI:18248"/>
    </ligandPart>
</feature>
<evidence type="ECO:0000313" key="10">
    <source>
        <dbReference type="EMBL" id="QQK45733.1"/>
    </source>
</evidence>
<dbReference type="Gene3D" id="1.10.630.10">
    <property type="entry name" value="Cytochrome P450"/>
    <property type="match status" value="1"/>
</dbReference>
<comment type="cofactor">
    <cofactor evidence="1 8">
        <name>heme</name>
        <dbReference type="ChEBI" id="CHEBI:30413"/>
    </cofactor>
</comment>
<dbReference type="PRINTS" id="PR00385">
    <property type="entry name" value="P450"/>
</dbReference>
<reference evidence="10 11" key="1">
    <citation type="submission" date="2020-08" db="EMBL/GenBank/DDBJ databases">
        <title>The completed genome sequence of the pathogenic ascomycete fungus Penicillium digitatum.</title>
        <authorList>
            <person name="Wang M."/>
        </authorList>
    </citation>
    <scope>NUCLEOTIDE SEQUENCE [LARGE SCALE GENOMIC DNA]</scope>
    <source>
        <strain evidence="10 11">PdW03</strain>
    </source>
</reference>
<dbReference type="PRINTS" id="PR00463">
    <property type="entry name" value="EP450I"/>
</dbReference>
<protein>
    <submittedName>
        <fullName evidence="10">Cytochrome P450</fullName>
    </submittedName>
</protein>
<dbReference type="PANTHER" id="PTHR24305:SF29">
    <property type="entry name" value="BENZOATE-PARA-HYDROXYLASE"/>
    <property type="match status" value="1"/>
</dbReference>
<dbReference type="GO" id="GO:0020037">
    <property type="term" value="F:heme binding"/>
    <property type="evidence" value="ECO:0007669"/>
    <property type="project" value="InterPro"/>
</dbReference>
<dbReference type="GO" id="GO:0043386">
    <property type="term" value="P:mycotoxin biosynthetic process"/>
    <property type="evidence" value="ECO:0007669"/>
    <property type="project" value="UniProtKB-ARBA"/>
</dbReference>
<evidence type="ECO:0000256" key="4">
    <source>
        <dbReference type="ARBA" id="ARBA00022723"/>
    </source>
</evidence>
<dbReference type="GO" id="GO:0016705">
    <property type="term" value="F:oxidoreductase activity, acting on paired donors, with incorporation or reduction of molecular oxygen"/>
    <property type="evidence" value="ECO:0007669"/>
    <property type="project" value="InterPro"/>
</dbReference>
<dbReference type="KEGG" id="pdp:PDIP_32830"/>
<organism evidence="10 11">
    <name type="scientific">Penicillium digitatum</name>
    <name type="common">Green mold</name>
    <dbReference type="NCBI Taxonomy" id="36651"/>
    <lineage>
        <taxon>Eukaryota</taxon>
        <taxon>Fungi</taxon>
        <taxon>Dikarya</taxon>
        <taxon>Ascomycota</taxon>
        <taxon>Pezizomycotina</taxon>
        <taxon>Eurotiomycetes</taxon>
        <taxon>Eurotiomycetidae</taxon>
        <taxon>Eurotiales</taxon>
        <taxon>Aspergillaceae</taxon>
        <taxon>Penicillium</taxon>
    </lineage>
</organism>
<accession>A0A7T6XRC8</accession>
<keyword evidence="7 9" id="KW-0503">Monooxygenase</keyword>
<evidence type="ECO:0000256" key="9">
    <source>
        <dbReference type="RuleBase" id="RU000461"/>
    </source>
</evidence>
<evidence type="ECO:0000256" key="3">
    <source>
        <dbReference type="ARBA" id="ARBA00022617"/>
    </source>
</evidence>
<keyword evidence="6 8" id="KW-0408">Iron</keyword>
<evidence type="ECO:0000256" key="7">
    <source>
        <dbReference type="ARBA" id="ARBA00023033"/>
    </source>
</evidence>
<name>A0A7T6XRC8_PENDI</name>
<dbReference type="Proteomes" id="UP000595662">
    <property type="component" value="Chromosome 4"/>
</dbReference>
<keyword evidence="3 8" id="KW-0349">Heme</keyword>
<evidence type="ECO:0000256" key="2">
    <source>
        <dbReference type="ARBA" id="ARBA00010617"/>
    </source>
</evidence>
<dbReference type="Pfam" id="PF00067">
    <property type="entry name" value="p450"/>
    <property type="match status" value="1"/>
</dbReference>
<dbReference type="InterPro" id="IPR017972">
    <property type="entry name" value="Cyt_P450_CS"/>
</dbReference>
<dbReference type="EMBL" id="CP060777">
    <property type="protein sequence ID" value="QQK45733.1"/>
    <property type="molecule type" value="Genomic_DNA"/>
</dbReference>
<dbReference type="CDD" id="cd11061">
    <property type="entry name" value="CYP67-like"/>
    <property type="match status" value="1"/>
</dbReference>
<sequence>MTVAILVWFALYYIYPYLVSYGHLRHVPGPFLAKFSNIWVGISAKHGQKYAAVDAAHRKHGNVVRIGFNHVSIADERALNIVYGHGNGFLKDHYYEAFVARTPGMFNVRDRTEHTRKRKIISHAFSPRSVAEFEPFMAENLQRWITQLDRIAASQPSHKGKAFARYNAMPWFSYIAFDIIGDLAFGSPFGMVDKGKDETETQLVTGGPITYTPAVDVLNRRGEVSSTLGLLPALRPWARYLPDPFFTKGVAAVENLTGIAVAAVASRLDAAEKGMVDSRNDILAHLLQAKDANGRPMERDELIAEALTQLIAGSDTISNTACGIFYWILHGDRSAPGTIVSRLQEELDHAIDPKAKIASYSEVKDLPFLRRCIDEAMRLHSTSAIGLPRLVADHSLGVDFDGFHFPPGTVLSVPSYTIHHMKDIWGDDVEEFKPDRWLNLTARQKTAFNPFSHGPRACVGQNVAIMELQLIIGTLFHRYEFALYQPIIESHEGFSKKPKECQAGLRLRESEIHNGIEHVHFRFRFSLTRFKSPYQRTYLQAMEIPAQYPFRDKPRAP</sequence>
<dbReference type="GeneID" id="26231603"/>
<gene>
    <name evidence="10" type="ORF">Pdw03_0631</name>
</gene>
<keyword evidence="4 8" id="KW-0479">Metal-binding</keyword>
<dbReference type="RefSeq" id="XP_014535887.2">
    <property type="nucleotide sequence ID" value="XM_014680401.2"/>
</dbReference>